<evidence type="ECO:0000256" key="1">
    <source>
        <dbReference type="ARBA" id="ARBA00005952"/>
    </source>
</evidence>
<keyword evidence="2 6" id="KW-0889">Transcription antitermination</keyword>
<sequence length="152" mass="17396">MNNTSPRPKRREARRLAMLATFAQLCTSYSMDETLELLTTMNPQWAQLPDFTKELAKLVDSHRPQLEAEIQSVLEHWRLERLGLVERSLLLLGAVEILHKADIPPRVTINEYLELAKLYAPDQAPAFINGVLDKIVKKHGKPDFEIRSARTP</sequence>
<dbReference type="InterPro" id="IPR011605">
    <property type="entry name" value="NusB_fam"/>
</dbReference>
<proteinExistence type="inferred from homology"/>
<dbReference type="InterPro" id="IPR006027">
    <property type="entry name" value="NusB_RsmB_TIM44"/>
</dbReference>
<dbReference type="GO" id="GO:0005829">
    <property type="term" value="C:cytosol"/>
    <property type="evidence" value="ECO:0007669"/>
    <property type="project" value="TreeGrafter"/>
</dbReference>
<evidence type="ECO:0000259" key="7">
    <source>
        <dbReference type="Pfam" id="PF01029"/>
    </source>
</evidence>
<dbReference type="EMBL" id="CP030759">
    <property type="protein sequence ID" value="AXA35497.1"/>
    <property type="molecule type" value="Genomic_DNA"/>
</dbReference>
<comment type="similarity">
    <text evidence="1 6">Belongs to the NusB family.</text>
</comment>
<dbReference type="GO" id="GO:0003723">
    <property type="term" value="F:RNA binding"/>
    <property type="evidence" value="ECO:0007669"/>
    <property type="project" value="UniProtKB-UniRule"/>
</dbReference>
<evidence type="ECO:0000256" key="3">
    <source>
        <dbReference type="ARBA" id="ARBA00022884"/>
    </source>
</evidence>
<dbReference type="HAMAP" id="MF_00073">
    <property type="entry name" value="NusB"/>
    <property type="match status" value="1"/>
</dbReference>
<dbReference type="KEGG" id="schv:BRCON_0720"/>
<name>A0A2Z4Y2Q1_SUMC1</name>
<keyword evidence="4 6" id="KW-0805">Transcription regulation</keyword>
<dbReference type="AlphaFoldDB" id="A0A2Z4Y2Q1"/>
<dbReference type="SUPFAM" id="SSF48013">
    <property type="entry name" value="NusB-like"/>
    <property type="match status" value="1"/>
</dbReference>
<reference evidence="8 9" key="1">
    <citation type="submission" date="2018-05" db="EMBL/GenBank/DDBJ databases">
        <title>A metagenomic window into the 2 km-deep terrestrial subsurface aquifer revealed taxonomically and functionally diverse microbial community comprising novel uncultured bacterial lineages.</title>
        <authorList>
            <person name="Kadnikov V.V."/>
            <person name="Mardanov A.V."/>
            <person name="Beletsky A.V."/>
            <person name="Banks D."/>
            <person name="Pimenov N.V."/>
            <person name="Frank Y.A."/>
            <person name="Karnachuk O.V."/>
            <person name="Ravin N.V."/>
        </authorList>
    </citation>
    <scope>NUCLEOTIDE SEQUENCE [LARGE SCALE GENOMIC DNA]</scope>
    <source>
        <strain evidence="8">BY</strain>
    </source>
</reference>
<dbReference type="GO" id="GO:0006353">
    <property type="term" value="P:DNA-templated transcription termination"/>
    <property type="evidence" value="ECO:0007669"/>
    <property type="project" value="UniProtKB-UniRule"/>
</dbReference>
<dbReference type="PANTHER" id="PTHR11078">
    <property type="entry name" value="N UTILIZATION SUBSTANCE PROTEIN B-RELATED"/>
    <property type="match status" value="1"/>
</dbReference>
<accession>A0A2Z4Y2Q1</accession>
<evidence type="ECO:0000313" key="9">
    <source>
        <dbReference type="Proteomes" id="UP000262583"/>
    </source>
</evidence>
<evidence type="ECO:0000256" key="2">
    <source>
        <dbReference type="ARBA" id="ARBA00022814"/>
    </source>
</evidence>
<feature type="domain" description="NusB/RsmB/TIM44" evidence="7">
    <location>
        <begin position="12"/>
        <end position="137"/>
    </location>
</feature>
<protein>
    <recommendedName>
        <fullName evidence="6">Transcription antitermination protein NusB</fullName>
    </recommendedName>
    <alternativeName>
        <fullName evidence="6">Antitermination factor NusB</fullName>
    </alternativeName>
</protein>
<dbReference type="InterPro" id="IPR035926">
    <property type="entry name" value="NusB-like_sf"/>
</dbReference>
<dbReference type="GO" id="GO:0031564">
    <property type="term" value="P:transcription antitermination"/>
    <property type="evidence" value="ECO:0007669"/>
    <property type="project" value="UniProtKB-KW"/>
</dbReference>
<evidence type="ECO:0000256" key="4">
    <source>
        <dbReference type="ARBA" id="ARBA00023015"/>
    </source>
</evidence>
<comment type="function">
    <text evidence="6">Involved in transcription antitermination. Required for transcription of ribosomal RNA (rRNA) genes. Binds specifically to the boxA antiterminator sequence of the ribosomal RNA (rrn) operons.</text>
</comment>
<keyword evidence="3 6" id="KW-0694">RNA-binding</keyword>
<gene>
    <name evidence="6" type="primary">nusB</name>
    <name evidence="8" type="ORF">BRCON_0720</name>
</gene>
<dbReference type="Pfam" id="PF01029">
    <property type="entry name" value="NusB"/>
    <property type="match status" value="1"/>
</dbReference>
<dbReference type="Gene3D" id="1.10.940.10">
    <property type="entry name" value="NusB-like"/>
    <property type="match status" value="1"/>
</dbReference>
<dbReference type="Proteomes" id="UP000262583">
    <property type="component" value="Chromosome"/>
</dbReference>
<evidence type="ECO:0000313" key="8">
    <source>
        <dbReference type="EMBL" id="AXA35497.1"/>
    </source>
</evidence>
<dbReference type="NCBIfam" id="TIGR01951">
    <property type="entry name" value="nusB"/>
    <property type="match status" value="1"/>
</dbReference>
<evidence type="ECO:0000256" key="5">
    <source>
        <dbReference type="ARBA" id="ARBA00023163"/>
    </source>
</evidence>
<keyword evidence="5 6" id="KW-0804">Transcription</keyword>
<evidence type="ECO:0000256" key="6">
    <source>
        <dbReference type="HAMAP-Rule" id="MF_00073"/>
    </source>
</evidence>
<dbReference type="PANTHER" id="PTHR11078:SF3">
    <property type="entry name" value="ANTITERMINATION NUSB DOMAIN-CONTAINING PROTEIN"/>
    <property type="match status" value="1"/>
</dbReference>
<organism evidence="8 9">
    <name type="scientific">Sumerlaea chitinivorans</name>
    <dbReference type="NCBI Taxonomy" id="2250252"/>
    <lineage>
        <taxon>Bacteria</taxon>
        <taxon>Candidatus Sumerlaeota</taxon>
        <taxon>Candidatus Sumerlaeia</taxon>
        <taxon>Candidatus Sumerlaeales</taxon>
        <taxon>Candidatus Sumerlaeaceae</taxon>
        <taxon>Candidatus Sumerlaea</taxon>
    </lineage>
</organism>